<proteinExistence type="predicted"/>
<dbReference type="OrthoDB" id="1912561at2759"/>
<dbReference type="Pfam" id="PF14223">
    <property type="entry name" value="Retrotran_gag_2"/>
    <property type="match status" value="1"/>
</dbReference>
<sequence length="359" mass="39856">MLPILHSQDLYQYIDNEVVVPPKQITDAETNSLVKNPAFIKWHKVDQMLLSWIRATLTEAVLGQVATLSTSREVWKSLTTSFASQNQARVLQLRLQLQTMKKGSLSVTEYIDQIRSVCDSLATILLPVSDSDMVLHTLAGLGQDYEPFVTSMTTRPVLPTFDELHAHLLAHESRQAYNNHVNTTTAFMAQRGTNNYSSPRGSFHNGGNSSRGRHNSRGGNNNYRGDNFRGGHNNGYRGRGRNSRGGHNNNFRGYNNNTGHNFNQFVPQQPSILGAGPASFRCPICHLPGHVANQCPHFFPTHGQSTDLPQSFAAMQISSMPYDQHWYADSGATNHMTADATPMTQRSDYNGSDQIVVGN</sequence>
<organism evidence="2 3">
    <name type="scientific">Thalictrum thalictroides</name>
    <name type="common">Rue-anemone</name>
    <name type="synonym">Anemone thalictroides</name>
    <dbReference type="NCBI Taxonomy" id="46969"/>
    <lineage>
        <taxon>Eukaryota</taxon>
        <taxon>Viridiplantae</taxon>
        <taxon>Streptophyta</taxon>
        <taxon>Embryophyta</taxon>
        <taxon>Tracheophyta</taxon>
        <taxon>Spermatophyta</taxon>
        <taxon>Magnoliopsida</taxon>
        <taxon>Ranunculales</taxon>
        <taxon>Ranunculaceae</taxon>
        <taxon>Thalictroideae</taxon>
        <taxon>Thalictrum</taxon>
    </lineage>
</organism>
<keyword evidence="3" id="KW-1185">Reference proteome</keyword>
<dbReference type="AlphaFoldDB" id="A0A7J6WIJ0"/>
<dbReference type="PANTHER" id="PTHR47481:SF10">
    <property type="entry name" value="COPIA-LIKE POLYPROTEIN_RETROTRANSPOSON"/>
    <property type="match status" value="1"/>
</dbReference>
<feature type="compositionally biased region" description="Low complexity" evidence="1">
    <location>
        <begin position="217"/>
        <end position="236"/>
    </location>
</feature>
<feature type="region of interest" description="Disordered" evidence="1">
    <location>
        <begin position="191"/>
        <end position="263"/>
    </location>
</feature>
<accession>A0A7J6WIJ0</accession>
<gene>
    <name evidence="2" type="ORF">FRX31_013197</name>
</gene>
<name>A0A7J6WIJ0_THATH</name>
<evidence type="ECO:0000313" key="2">
    <source>
        <dbReference type="EMBL" id="KAF5197216.1"/>
    </source>
</evidence>
<feature type="non-terminal residue" evidence="2">
    <location>
        <position position="359"/>
    </location>
</feature>
<evidence type="ECO:0000313" key="3">
    <source>
        <dbReference type="Proteomes" id="UP000554482"/>
    </source>
</evidence>
<protein>
    <submittedName>
        <fullName evidence="2">Retrovirus-related pol polyprotein from transposon re1</fullName>
    </submittedName>
</protein>
<evidence type="ECO:0000256" key="1">
    <source>
        <dbReference type="SAM" id="MobiDB-lite"/>
    </source>
</evidence>
<reference evidence="2 3" key="1">
    <citation type="submission" date="2020-06" db="EMBL/GenBank/DDBJ databases">
        <title>Transcriptomic and genomic resources for Thalictrum thalictroides and T. hernandezii: Facilitating candidate gene discovery in an emerging model plant lineage.</title>
        <authorList>
            <person name="Arias T."/>
            <person name="Riano-Pachon D.M."/>
            <person name="Di Stilio V.S."/>
        </authorList>
    </citation>
    <scope>NUCLEOTIDE SEQUENCE [LARGE SCALE GENOMIC DNA]</scope>
    <source>
        <strain evidence="3">cv. WT478/WT964</strain>
        <tissue evidence="2">Leaves</tissue>
    </source>
</reference>
<dbReference type="PANTHER" id="PTHR47481">
    <property type="match status" value="1"/>
</dbReference>
<feature type="compositionally biased region" description="Polar residues" evidence="1">
    <location>
        <begin position="191"/>
        <end position="200"/>
    </location>
</feature>
<dbReference type="EMBL" id="JABWDY010014955">
    <property type="protein sequence ID" value="KAF5197216.1"/>
    <property type="molecule type" value="Genomic_DNA"/>
</dbReference>
<feature type="compositionally biased region" description="Low complexity" evidence="1">
    <location>
        <begin position="245"/>
        <end position="261"/>
    </location>
</feature>
<comment type="caution">
    <text evidence="2">The sequence shown here is derived from an EMBL/GenBank/DDBJ whole genome shotgun (WGS) entry which is preliminary data.</text>
</comment>
<dbReference type="Proteomes" id="UP000554482">
    <property type="component" value="Unassembled WGS sequence"/>
</dbReference>